<evidence type="ECO:0000313" key="4">
    <source>
        <dbReference type="Proteomes" id="UP000460561"/>
    </source>
</evidence>
<feature type="region of interest" description="Disordered" evidence="1">
    <location>
        <begin position="49"/>
        <end position="109"/>
    </location>
</feature>
<evidence type="ECO:0000256" key="1">
    <source>
        <dbReference type="SAM" id="MobiDB-lite"/>
    </source>
</evidence>
<dbReference type="Proteomes" id="UP000460561">
    <property type="component" value="Unassembled WGS sequence"/>
</dbReference>
<feature type="compositionally biased region" description="Acidic residues" evidence="1">
    <location>
        <begin position="69"/>
        <end position="79"/>
    </location>
</feature>
<feature type="signal peptide" evidence="2">
    <location>
        <begin position="1"/>
        <end position="20"/>
    </location>
</feature>
<dbReference type="PROSITE" id="PS51257">
    <property type="entry name" value="PROKAR_LIPOPROTEIN"/>
    <property type="match status" value="1"/>
</dbReference>
<organism evidence="3 4">
    <name type="scientific">Altericroceibacterium indicum</name>
    <dbReference type="NCBI Taxonomy" id="374177"/>
    <lineage>
        <taxon>Bacteria</taxon>
        <taxon>Pseudomonadati</taxon>
        <taxon>Pseudomonadota</taxon>
        <taxon>Alphaproteobacteria</taxon>
        <taxon>Sphingomonadales</taxon>
        <taxon>Erythrobacteraceae</taxon>
        <taxon>Altericroceibacterium</taxon>
    </lineage>
</organism>
<evidence type="ECO:0000256" key="2">
    <source>
        <dbReference type="SAM" id="SignalP"/>
    </source>
</evidence>
<feature type="chain" id="PRO_5032445191" description="Secreted protein" evidence="2">
    <location>
        <begin position="21"/>
        <end position="109"/>
    </location>
</feature>
<dbReference type="AlphaFoldDB" id="A0A845ABJ1"/>
<dbReference type="OrthoDB" id="7511418at2"/>
<keyword evidence="4" id="KW-1185">Reference proteome</keyword>
<reference evidence="3 4" key="1">
    <citation type="submission" date="2019-12" db="EMBL/GenBank/DDBJ databases">
        <title>Genomic-based taxomic classification of the family Erythrobacteraceae.</title>
        <authorList>
            <person name="Xu L."/>
        </authorList>
    </citation>
    <scope>NUCLEOTIDE SEQUENCE [LARGE SCALE GENOMIC DNA]</scope>
    <source>
        <strain evidence="3 4">DSM 18604</strain>
    </source>
</reference>
<accession>A0A845ABJ1</accession>
<protein>
    <recommendedName>
        <fullName evidence="5">Secreted protein</fullName>
    </recommendedName>
</protein>
<keyword evidence="2" id="KW-0732">Signal</keyword>
<gene>
    <name evidence="3" type="ORF">GRI39_00590</name>
</gene>
<dbReference type="EMBL" id="WTYQ01000001">
    <property type="protein sequence ID" value="MXP24548.1"/>
    <property type="molecule type" value="Genomic_DNA"/>
</dbReference>
<evidence type="ECO:0000313" key="3">
    <source>
        <dbReference type="EMBL" id="MXP24548.1"/>
    </source>
</evidence>
<sequence length="109" mass="10554">MKTRHILTITVMLGALSACGGDKPAASDADSNATGKVLDGTISDAMITTDQVTSQAPPMKVVPGRSDASSDEGDDDATDAIDAGDAAADAADAAAAAADSASTEAGTAN</sequence>
<name>A0A845ABJ1_9SPHN</name>
<proteinExistence type="predicted"/>
<feature type="compositionally biased region" description="Low complexity" evidence="1">
    <location>
        <begin position="80"/>
        <end position="109"/>
    </location>
</feature>
<comment type="caution">
    <text evidence="3">The sequence shown here is derived from an EMBL/GenBank/DDBJ whole genome shotgun (WGS) entry which is preliminary data.</text>
</comment>
<dbReference type="RefSeq" id="WP_160737776.1">
    <property type="nucleotide sequence ID" value="NZ_WTYQ01000001.1"/>
</dbReference>
<evidence type="ECO:0008006" key="5">
    <source>
        <dbReference type="Google" id="ProtNLM"/>
    </source>
</evidence>